<organism evidence="5 6">
    <name type="scientific">Fibroporia radiculosa</name>
    <dbReference type="NCBI Taxonomy" id="599839"/>
    <lineage>
        <taxon>Eukaryota</taxon>
        <taxon>Fungi</taxon>
        <taxon>Dikarya</taxon>
        <taxon>Basidiomycota</taxon>
        <taxon>Agaricomycotina</taxon>
        <taxon>Agaricomycetes</taxon>
        <taxon>Polyporales</taxon>
        <taxon>Fibroporiaceae</taxon>
        <taxon>Fibroporia</taxon>
    </lineage>
</organism>
<dbReference type="SUPFAM" id="SSF54373">
    <property type="entry name" value="FAD-linked reductases, C-terminal domain"/>
    <property type="match status" value="1"/>
</dbReference>
<keyword evidence="1" id="KW-0285">Flavoprotein</keyword>
<dbReference type="GO" id="GO:0016491">
    <property type="term" value="F:oxidoreductase activity"/>
    <property type="evidence" value="ECO:0007669"/>
    <property type="project" value="UniProtKB-KW"/>
</dbReference>
<sequence length="430" mass="46746">MTTTSESAKQSFKVALVGGGVCGLACAVGLMKAGVDVEVFEAAAHFKEIGAGIGIGANSLPILKHFGVLDEALAQAHEDRLNMNMFWFISGKTGELFYEYPTIESDYGLGLHRAAILDTWIKFVDPKRTHFNKRCTGVSIAADSSSRSVVHFGDGTTYEADVVIGADGIKSTVRGALNGDVGMHGVVFARTICYRGLIPREKVQAAGVKTDLFSGRPVCYLGDSKHIIVFPVKNSTLINVVAFVADYSKPIGSDYLPPGEPWVKVVPQEEMIQAYDGWGSDAISLLKCIEEPSKWSVHVLYPPLDSYVKGRVALLGDAAHAMLPHLGAGAGQGIEDAYVLVELLKHPQTTTSNIEAVLQAYDRIRRPRAQMVWNGSYRAGRIYDGAAEHDQSPEGVSEDIGRMWDPVIHHDVRDQVQSAVDWLKETLVFT</sequence>
<keyword evidence="6" id="KW-1185">Reference proteome</keyword>
<keyword evidence="2" id="KW-0274">FAD</keyword>
<dbReference type="GO" id="GO:0044550">
    <property type="term" value="P:secondary metabolite biosynthetic process"/>
    <property type="evidence" value="ECO:0007669"/>
    <property type="project" value="TreeGrafter"/>
</dbReference>
<dbReference type="HOGENOM" id="CLU_009665_6_3_1"/>
<dbReference type="PANTHER" id="PTHR46720:SF3">
    <property type="entry name" value="FAD-BINDING DOMAIN-CONTAINING PROTEIN-RELATED"/>
    <property type="match status" value="1"/>
</dbReference>
<dbReference type="InterPro" id="IPR051104">
    <property type="entry name" value="FAD_monoxygenase"/>
</dbReference>
<dbReference type="AlphaFoldDB" id="J7RG49"/>
<name>J7RG49_9APHY</name>
<reference evidence="5 6" key="1">
    <citation type="journal article" date="2012" name="Appl. Environ. Microbiol.">
        <title>Short-read sequencing for genomic analysis of the brown rot fungus Fibroporia radiculosa.</title>
        <authorList>
            <person name="Tang J.D."/>
            <person name="Perkins A.D."/>
            <person name="Sonstegard T.S."/>
            <person name="Schroeder S.G."/>
            <person name="Burgess S.C."/>
            <person name="Diehl S.V."/>
        </authorList>
    </citation>
    <scope>NUCLEOTIDE SEQUENCE [LARGE SCALE GENOMIC DNA]</scope>
    <source>
        <strain evidence="5 6">TFFH 294</strain>
    </source>
</reference>
<dbReference type="SUPFAM" id="SSF51905">
    <property type="entry name" value="FAD/NAD(P)-binding domain"/>
    <property type="match status" value="1"/>
</dbReference>
<evidence type="ECO:0000259" key="4">
    <source>
        <dbReference type="Pfam" id="PF01494"/>
    </source>
</evidence>
<evidence type="ECO:0000256" key="1">
    <source>
        <dbReference type="ARBA" id="ARBA00022630"/>
    </source>
</evidence>
<dbReference type="InterPro" id="IPR002938">
    <property type="entry name" value="FAD-bd"/>
</dbReference>
<dbReference type="GO" id="GO:0071949">
    <property type="term" value="F:FAD binding"/>
    <property type="evidence" value="ECO:0007669"/>
    <property type="project" value="InterPro"/>
</dbReference>
<feature type="domain" description="FAD-binding" evidence="4">
    <location>
        <begin position="13"/>
        <end position="373"/>
    </location>
</feature>
<dbReference type="Gene3D" id="3.50.50.60">
    <property type="entry name" value="FAD/NAD(P)-binding domain"/>
    <property type="match status" value="1"/>
</dbReference>
<dbReference type="STRING" id="599839.J7RG49"/>
<evidence type="ECO:0000256" key="3">
    <source>
        <dbReference type="ARBA" id="ARBA00023002"/>
    </source>
</evidence>
<dbReference type="OrthoDB" id="417877at2759"/>
<dbReference type="Proteomes" id="UP000006352">
    <property type="component" value="Unassembled WGS sequence"/>
</dbReference>
<accession>J7RG49</accession>
<dbReference type="Pfam" id="PF01494">
    <property type="entry name" value="FAD_binding_3"/>
    <property type="match status" value="1"/>
</dbReference>
<dbReference type="RefSeq" id="XP_012177370.1">
    <property type="nucleotide sequence ID" value="XM_012321980.1"/>
</dbReference>
<proteinExistence type="predicted"/>
<evidence type="ECO:0000256" key="2">
    <source>
        <dbReference type="ARBA" id="ARBA00022827"/>
    </source>
</evidence>
<evidence type="ECO:0000313" key="6">
    <source>
        <dbReference type="Proteomes" id="UP000006352"/>
    </source>
</evidence>
<dbReference type="PRINTS" id="PR00420">
    <property type="entry name" value="RNGMNOXGNASE"/>
</dbReference>
<gene>
    <name evidence="5" type="ORF">FIBRA_00081</name>
</gene>
<dbReference type="GeneID" id="24092998"/>
<dbReference type="InParanoid" id="J7RG49"/>
<dbReference type="EMBL" id="HE796869">
    <property type="protein sequence ID" value="CCL98087.1"/>
    <property type="molecule type" value="Genomic_DNA"/>
</dbReference>
<protein>
    <recommendedName>
        <fullName evidence="4">FAD-binding domain-containing protein</fullName>
    </recommendedName>
</protein>
<dbReference type="PANTHER" id="PTHR46720">
    <property type="entry name" value="HYDROXYLASE, PUTATIVE (AFU_ORTHOLOGUE AFUA_3G01460)-RELATED"/>
    <property type="match status" value="1"/>
</dbReference>
<dbReference type="InterPro" id="IPR036188">
    <property type="entry name" value="FAD/NAD-bd_sf"/>
</dbReference>
<evidence type="ECO:0000313" key="5">
    <source>
        <dbReference type="EMBL" id="CCL98087.1"/>
    </source>
</evidence>
<keyword evidence="3" id="KW-0560">Oxidoreductase</keyword>